<name>A0A5C6A3I9_9BACT</name>
<protein>
    <submittedName>
        <fullName evidence="3">Uncharacterized protein</fullName>
    </submittedName>
</protein>
<keyword evidence="4" id="KW-1185">Reference proteome</keyword>
<feature type="compositionally biased region" description="Polar residues" evidence="1">
    <location>
        <begin position="308"/>
        <end position="321"/>
    </location>
</feature>
<sequence>MPSKRPRKPSTPKVHPAENQRPTNASGNDLATEISAAGKWAKRAVTFFVIFHLMAMFLPPLAFQAAGALGPSPFVDTLLQPFRRYGEMLYLNRGYAFFAPDPGPSHLIQARVTDSSGVVSETLSPDRKTQWPRLLYHRHFMLSEFLNEVYQPPGPPAELYEIDRLGAEMWAQSRLRYEHVRQSYVEHLENKHDGKEVAIRRIEHVIPGHVEFANAPISISDPRLYIIMQDQQIADELLEPVGPAELIPAPPVAGNNGAAAPTTDTPTTDTPTTDTPTTDTSTTDTSAEGEPAAATEPAVATQPEGVIESTNATDSTNGDAQ</sequence>
<feature type="transmembrane region" description="Helical" evidence="2">
    <location>
        <begin position="44"/>
        <end position="63"/>
    </location>
</feature>
<feature type="compositionally biased region" description="Basic residues" evidence="1">
    <location>
        <begin position="1"/>
        <end position="10"/>
    </location>
</feature>
<feature type="compositionally biased region" description="Low complexity" evidence="1">
    <location>
        <begin position="252"/>
        <end position="304"/>
    </location>
</feature>
<keyword evidence="2" id="KW-0472">Membrane</keyword>
<evidence type="ECO:0000313" key="3">
    <source>
        <dbReference type="EMBL" id="TWT93828.1"/>
    </source>
</evidence>
<feature type="region of interest" description="Disordered" evidence="1">
    <location>
        <begin position="244"/>
        <end position="321"/>
    </location>
</feature>
<accession>A0A5C6A3I9</accession>
<proteinExistence type="predicted"/>
<evidence type="ECO:0000256" key="1">
    <source>
        <dbReference type="SAM" id="MobiDB-lite"/>
    </source>
</evidence>
<feature type="compositionally biased region" description="Polar residues" evidence="1">
    <location>
        <begin position="20"/>
        <end position="29"/>
    </location>
</feature>
<dbReference type="AlphaFoldDB" id="A0A5C6A3I9"/>
<dbReference type="EMBL" id="SJPN01000008">
    <property type="protein sequence ID" value="TWT93828.1"/>
    <property type="molecule type" value="Genomic_DNA"/>
</dbReference>
<evidence type="ECO:0000313" key="4">
    <source>
        <dbReference type="Proteomes" id="UP000320176"/>
    </source>
</evidence>
<dbReference type="Proteomes" id="UP000320176">
    <property type="component" value="Unassembled WGS sequence"/>
</dbReference>
<dbReference type="RefSeq" id="WP_197454980.1">
    <property type="nucleotide sequence ID" value="NZ_SJPN01000008.1"/>
</dbReference>
<gene>
    <name evidence="3" type="ORF">Pla52n_56560</name>
</gene>
<keyword evidence="2" id="KW-0812">Transmembrane</keyword>
<organism evidence="3 4">
    <name type="scientific">Stieleria varia</name>
    <dbReference type="NCBI Taxonomy" id="2528005"/>
    <lineage>
        <taxon>Bacteria</taxon>
        <taxon>Pseudomonadati</taxon>
        <taxon>Planctomycetota</taxon>
        <taxon>Planctomycetia</taxon>
        <taxon>Pirellulales</taxon>
        <taxon>Pirellulaceae</taxon>
        <taxon>Stieleria</taxon>
    </lineage>
</organism>
<comment type="caution">
    <text evidence="3">The sequence shown here is derived from an EMBL/GenBank/DDBJ whole genome shotgun (WGS) entry which is preliminary data.</text>
</comment>
<evidence type="ECO:0000256" key="2">
    <source>
        <dbReference type="SAM" id="Phobius"/>
    </source>
</evidence>
<keyword evidence="2" id="KW-1133">Transmembrane helix</keyword>
<feature type="region of interest" description="Disordered" evidence="1">
    <location>
        <begin position="1"/>
        <end position="29"/>
    </location>
</feature>
<reference evidence="3 4" key="1">
    <citation type="submission" date="2019-02" db="EMBL/GenBank/DDBJ databases">
        <title>Deep-cultivation of Planctomycetes and their phenomic and genomic characterization uncovers novel biology.</title>
        <authorList>
            <person name="Wiegand S."/>
            <person name="Jogler M."/>
            <person name="Boedeker C."/>
            <person name="Pinto D."/>
            <person name="Vollmers J."/>
            <person name="Rivas-Marin E."/>
            <person name="Kohn T."/>
            <person name="Peeters S.H."/>
            <person name="Heuer A."/>
            <person name="Rast P."/>
            <person name="Oberbeckmann S."/>
            <person name="Bunk B."/>
            <person name="Jeske O."/>
            <person name="Meyerdierks A."/>
            <person name="Storesund J.E."/>
            <person name="Kallscheuer N."/>
            <person name="Luecker S."/>
            <person name="Lage O.M."/>
            <person name="Pohl T."/>
            <person name="Merkel B.J."/>
            <person name="Hornburger P."/>
            <person name="Mueller R.-W."/>
            <person name="Bruemmer F."/>
            <person name="Labrenz M."/>
            <person name="Spormann A.M."/>
            <person name="Op Den Camp H."/>
            <person name="Overmann J."/>
            <person name="Amann R."/>
            <person name="Jetten M.S.M."/>
            <person name="Mascher T."/>
            <person name="Medema M.H."/>
            <person name="Devos D.P."/>
            <person name="Kaster A.-K."/>
            <person name="Ovreas L."/>
            <person name="Rohde M."/>
            <person name="Galperin M.Y."/>
            <person name="Jogler C."/>
        </authorList>
    </citation>
    <scope>NUCLEOTIDE SEQUENCE [LARGE SCALE GENOMIC DNA]</scope>
    <source>
        <strain evidence="3 4">Pla52n</strain>
    </source>
</reference>